<evidence type="ECO:0000256" key="1">
    <source>
        <dbReference type="SAM" id="MobiDB-lite"/>
    </source>
</evidence>
<keyword evidence="4" id="KW-1185">Reference proteome</keyword>
<dbReference type="Proteomes" id="UP000829196">
    <property type="component" value="Unassembled WGS sequence"/>
</dbReference>
<comment type="caution">
    <text evidence="3">The sequence shown here is derived from an EMBL/GenBank/DDBJ whole genome shotgun (WGS) entry which is preliminary data.</text>
</comment>
<dbReference type="AlphaFoldDB" id="A0A8T3C2S5"/>
<reference evidence="3" key="1">
    <citation type="journal article" date="2022" name="Front. Genet.">
        <title>Chromosome-Scale Assembly of the Dendrobium nobile Genome Provides Insights Into the Molecular Mechanism of the Biosynthesis of the Medicinal Active Ingredient of Dendrobium.</title>
        <authorList>
            <person name="Xu Q."/>
            <person name="Niu S.-C."/>
            <person name="Li K.-L."/>
            <person name="Zheng P.-J."/>
            <person name="Zhang X.-J."/>
            <person name="Jia Y."/>
            <person name="Liu Y."/>
            <person name="Niu Y.-X."/>
            <person name="Yu L.-H."/>
            <person name="Chen D.-F."/>
            <person name="Zhang G.-Q."/>
        </authorList>
    </citation>
    <scope>NUCLEOTIDE SEQUENCE</scope>
    <source>
        <tissue evidence="3">Leaf</tissue>
    </source>
</reference>
<gene>
    <name evidence="3" type="ORF">KFK09_003997</name>
</gene>
<accession>A0A8T3C2S5</accession>
<proteinExistence type="predicted"/>
<dbReference type="PANTHER" id="PTHR31286:SF180">
    <property type="entry name" value="OS10G0362600 PROTEIN"/>
    <property type="match status" value="1"/>
</dbReference>
<evidence type="ECO:0000313" key="3">
    <source>
        <dbReference type="EMBL" id="KAI0524620.1"/>
    </source>
</evidence>
<feature type="compositionally biased region" description="Basic and acidic residues" evidence="1">
    <location>
        <begin position="74"/>
        <end position="91"/>
    </location>
</feature>
<feature type="region of interest" description="Disordered" evidence="1">
    <location>
        <begin position="69"/>
        <end position="91"/>
    </location>
</feature>
<name>A0A8T3C2S5_DENNO</name>
<dbReference type="InterPro" id="IPR025836">
    <property type="entry name" value="Zn_knuckle_CX2CX4HX4C"/>
</dbReference>
<protein>
    <recommendedName>
        <fullName evidence="2">Zinc knuckle CX2CX4HX4C domain-containing protein</fullName>
    </recommendedName>
</protein>
<dbReference type="PANTHER" id="PTHR31286">
    <property type="entry name" value="GLYCINE-RICH CELL WALL STRUCTURAL PROTEIN 1.8-LIKE"/>
    <property type="match status" value="1"/>
</dbReference>
<dbReference type="Pfam" id="PF14392">
    <property type="entry name" value="zf-CCHC_4"/>
    <property type="match status" value="1"/>
</dbReference>
<dbReference type="InterPro" id="IPR040256">
    <property type="entry name" value="At4g02000-like"/>
</dbReference>
<dbReference type="EMBL" id="JAGYWB010000004">
    <property type="protein sequence ID" value="KAI0524620.1"/>
    <property type="molecule type" value="Genomic_DNA"/>
</dbReference>
<evidence type="ECO:0000313" key="4">
    <source>
        <dbReference type="Proteomes" id="UP000829196"/>
    </source>
</evidence>
<evidence type="ECO:0000259" key="2">
    <source>
        <dbReference type="Pfam" id="PF14392"/>
    </source>
</evidence>
<feature type="domain" description="Zinc knuckle CX2CX4HX4C" evidence="2">
    <location>
        <begin position="42"/>
        <end position="62"/>
    </location>
</feature>
<sequence>MPHLPLQCWDEVNVAHIASSIGKPLMMDGVWVESISGRFFQRFEYEKISTLCYECGMVGHLKDDYKIKVSGTSGRDRNEGESKEAKEMEKVHEEVVDPSYGPWIVVKKKINRRPVVQKDKPKAIKK</sequence>
<organism evidence="3 4">
    <name type="scientific">Dendrobium nobile</name>
    <name type="common">Orchid</name>
    <dbReference type="NCBI Taxonomy" id="94219"/>
    <lineage>
        <taxon>Eukaryota</taxon>
        <taxon>Viridiplantae</taxon>
        <taxon>Streptophyta</taxon>
        <taxon>Embryophyta</taxon>
        <taxon>Tracheophyta</taxon>
        <taxon>Spermatophyta</taxon>
        <taxon>Magnoliopsida</taxon>
        <taxon>Liliopsida</taxon>
        <taxon>Asparagales</taxon>
        <taxon>Orchidaceae</taxon>
        <taxon>Epidendroideae</taxon>
        <taxon>Malaxideae</taxon>
        <taxon>Dendrobiinae</taxon>
        <taxon>Dendrobium</taxon>
    </lineage>
</organism>